<keyword evidence="5" id="KW-0547">Nucleotide-binding</keyword>
<dbReference type="Proteomes" id="UP000319375">
    <property type="component" value="Unassembled WGS sequence"/>
</dbReference>
<keyword evidence="10" id="KW-1185">Reference proteome</keyword>
<evidence type="ECO:0000256" key="2">
    <source>
        <dbReference type="ARBA" id="ARBA00011738"/>
    </source>
</evidence>
<dbReference type="GO" id="GO:0046040">
    <property type="term" value="P:IMP metabolic process"/>
    <property type="evidence" value="ECO:0007669"/>
    <property type="project" value="TreeGrafter"/>
</dbReference>
<dbReference type="GO" id="GO:0046872">
    <property type="term" value="F:metal ion binding"/>
    <property type="evidence" value="ECO:0007669"/>
    <property type="project" value="UniProtKB-KW"/>
</dbReference>
<sequence>TGVGPTRIDRVVGVAKAYTTRVGEGPFPTELDDEIGDALRQKGGEFGVTTGRPRRTGWFDAVVVRYATRINGLTDICLTKLDVLSGYPTIPVCVAYEVDGVRTDEMPLDQTSFHHAVPVYEELPGWEEDITGVREFSDLPANAQAYIRFLEEQSRCRISSIGVGAGREATIVRFPLLG</sequence>
<evidence type="ECO:0000256" key="5">
    <source>
        <dbReference type="ARBA" id="ARBA00022741"/>
    </source>
</evidence>
<protein>
    <submittedName>
        <fullName evidence="9">Adenylosuccinate synthase</fullName>
        <ecNumber evidence="9">6.3.4.4</ecNumber>
    </submittedName>
</protein>
<dbReference type="EMBL" id="VIGX01000199">
    <property type="protein sequence ID" value="TWS21703.1"/>
    <property type="molecule type" value="Genomic_DNA"/>
</dbReference>
<dbReference type="GO" id="GO:0005737">
    <property type="term" value="C:cytoplasm"/>
    <property type="evidence" value="ECO:0007669"/>
    <property type="project" value="TreeGrafter"/>
</dbReference>
<gene>
    <name evidence="9" type="ORF">FK530_25035</name>
</gene>
<evidence type="ECO:0000256" key="8">
    <source>
        <dbReference type="ARBA" id="ARBA00023134"/>
    </source>
</evidence>
<keyword evidence="7" id="KW-0460">Magnesium</keyword>
<evidence type="ECO:0000256" key="4">
    <source>
        <dbReference type="ARBA" id="ARBA00022723"/>
    </source>
</evidence>
<dbReference type="Pfam" id="PF00709">
    <property type="entry name" value="Adenylsucc_synt"/>
    <property type="match status" value="1"/>
</dbReference>
<dbReference type="AlphaFoldDB" id="A0A5C5RH04"/>
<evidence type="ECO:0000313" key="9">
    <source>
        <dbReference type="EMBL" id="TWS21703.1"/>
    </source>
</evidence>
<reference evidence="9 10" key="1">
    <citation type="submission" date="2019-06" db="EMBL/GenBank/DDBJ databases">
        <title>Tsukamurella conjunctivitidis sp. nov., Tsukamurella assacharolytica sp. nov. and Tsukamurella sputae sp. nov. isolated from patients with conjunctivitis, bacteraemia (lymphoma) and respiratory infection (sputum) in Hong Kong.</title>
        <authorList>
            <person name="Teng J.L.L."/>
            <person name="Lee H.H."/>
            <person name="Fong J.Y.H."/>
            <person name="Fok K.M.N."/>
            <person name="Lau S.K.P."/>
            <person name="Woo P.C.Y."/>
        </authorList>
    </citation>
    <scope>NUCLEOTIDE SEQUENCE [LARGE SCALE GENOMIC DNA]</scope>
    <source>
        <strain evidence="9 10">HKU72</strain>
    </source>
</reference>
<comment type="cofactor">
    <cofactor evidence="1">
        <name>Mg(2+)</name>
        <dbReference type="ChEBI" id="CHEBI:18420"/>
    </cofactor>
</comment>
<organism evidence="9 10">
    <name type="scientific">Tsukamurella conjunctivitidis</name>
    <dbReference type="NCBI Taxonomy" id="2592068"/>
    <lineage>
        <taxon>Bacteria</taxon>
        <taxon>Bacillati</taxon>
        <taxon>Actinomycetota</taxon>
        <taxon>Actinomycetes</taxon>
        <taxon>Mycobacteriales</taxon>
        <taxon>Tsukamurellaceae</taxon>
        <taxon>Tsukamurella</taxon>
    </lineage>
</organism>
<dbReference type="Gene3D" id="3.90.170.10">
    <property type="entry name" value="Adenylosuccinate Synthetase, subunit A, domain 3"/>
    <property type="match status" value="1"/>
</dbReference>
<dbReference type="FunFam" id="3.90.170.10:FF:000001">
    <property type="entry name" value="Adenylosuccinate synthetase"/>
    <property type="match status" value="1"/>
</dbReference>
<evidence type="ECO:0000256" key="1">
    <source>
        <dbReference type="ARBA" id="ARBA00001946"/>
    </source>
</evidence>
<proteinExistence type="inferred from homology"/>
<comment type="caution">
    <text evidence="9">The sequence shown here is derived from an EMBL/GenBank/DDBJ whole genome shotgun (WGS) entry which is preliminary data.</text>
</comment>
<dbReference type="GO" id="GO:0005525">
    <property type="term" value="F:GTP binding"/>
    <property type="evidence" value="ECO:0007669"/>
    <property type="project" value="UniProtKB-KW"/>
</dbReference>
<dbReference type="InterPro" id="IPR001114">
    <property type="entry name" value="Adenylosuccinate_synthetase"/>
</dbReference>
<keyword evidence="8" id="KW-0342">GTP-binding</keyword>
<dbReference type="RefSeq" id="WP_193560371.1">
    <property type="nucleotide sequence ID" value="NZ_VIGX01000199.1"/>
</dbReference>
<dbReference type="SUPFAM" id="SSF52540">
    <property type="entry name" value="P-loop containing nucleoside triphosphate hydrolases"/>
    <property type="match status" value="1"/>
</dbReference>
<dbReference type="HAMAP" id="MF_00011">
    <property type="entry name" value="Adenylosucc_synth"/>
    <property type="match status" value="1"/>
</dbReference>
<dbReference type="PANTHER" id="PTHR11846">
    <property type="entry name" value="ADENYLOSUCCINATE SYNTHETASE"/>
    <property type="match status" value="1"/>
</dbReference>
<evidence type="ECO:0000256" key="3">
    <source>
        <dbReference type="ARBA" id="ARBA00022598"/>
    </source>
</evidence>
<dbReference type="SMART" id="SM00788">
    <property type="entry name" value="Adenylsucc_synt"/>
    <property type="match status" value="1"/>
</dbReference>
<name>A0A5C5RH04_9ACTN</name>
<feature type="non-terminal residue" evidence="9">
    <location>
        <position position="1"/>
    </location>
</feature>
<accession>A0A5C5RH04</accession>
<dbReference type="InterPro" id="IPR042111">
    <property type="entry name" value="Adenylosuccinate_synth_dom3"/>
</dbReference>
<evidence type="ECO:0000256" key="6">
    <source>
        <dbReference type="ARBA" id="ARBA00022755"/>
    </source>
</evidence>
<comment type="subunit">
    <text evidence="2">Homodimer.</text>
</comment>
<keyword evidence="4" id="KW-0479">Metal-binding</keyword>
<keyword evidence="6" id="KW-0658">Purine biosynthesis</keyword>
<dbReference type="PANTHER" id="PTHR11846:SF0">
    <property type="entry name" value="ADENYLOSUCCINATE SYNTHETASE"/>
    <property type="match status" value="1"/>
</dbReference>
<dbReference type="InterPro" id="IPR027417">
    <property type="entry name" value="P-loop_NTPase"/>
</dbReference>
<dbReference type="GO" id="GO:0004019">
    <property type="term" value="F:adenylosuccinate synthase activity"/>
    <property type="evidence" value="ECO:0007669"/>
    <property type="project" value="UniProtKB-EC"/>
</dbReference>
<evidence type="ECO:0000256" key="7">
    <source>
        <dbReference type="ARBA" id="ARBA00022842"/>
    </source>
</evidence>
<keyword evidence="3 9" id="KW-0436">Ligase</keyword>
<dbReference type="GO" id="GO:0044208">
    <property type="term" value="P:'de novo' AMP biosynthetic process"/>
    <property type="evidence" value="ECO:0007669"/>
    <property type="project" value="TreeGrafter"/>
</dbReference>
<dbReference type="EC" id="6.3.4.4" evidence="9"/>
<evidence type="ECO:0000313" key="10">
    <source>
        <dbReference type="Proteomes" id="UP000319375"/>
    </source>
</evidence>